<name>A0A0M7J328_ENTCL</name>
<dbReference type="NCBIfam" id="NF010255">
    <property type="entry name" value="PRK13701.1"/>
    <property type="match status" value="1"/>
</dbReference>
<evidence type="ECO:0000313" key="1">
    <source>
        <dbReference type="EMBL" id="STQ07645.1"/>
    </source>
</evidence>
<sequence>MTMQYDLNQINKLTASDLEFIRQQGEDARRALSDTVTGLLSTPEGWRVCAEYRSEFGGFFPVQCRFSADGSDDWHLCVCSSGEVSPYWLLVLLSSGGEVVCTLYQSDTLQPDRINPLIAQLAGMRRFNCTARTVVNLMSGEVTA</sequence>
<dbReference type="RefSeq" id="WP_032669078.1">
    <property type="nucleotide sequence ID" value="NZ_CP056777.1"/>
</dbReference>
<accession>A0A0M7J328</accession>
<dbReference type="Pfam" id="PF06290">
    <property type="entry name" value="PsiB"/>
    <property type="match status" value="1"/>
</dbReference>
<organism evidence="1 2">
    <name type="scientific">Enterobacter cloacae</name>
    <dbReference type="NCBI Taxonomy" id="550"/>
    <lineage>
        <taxon>Bacteria</taxon>
        <taxon>Pseudomonadati</taxon>
        <taxon>Pseudomonadota</taxon>
        <taxon>Gammaproteobacteria</taxon>
        <taxon>Enterobacterales</taxon>
        <taxon>Enterobacteriaceae</taxon>
        <taxon>Enterobacter</taxon>
        <taxon>Enterobacter cloacae complex</taxon>
    </lineage>
</organism>
<evidence type="ECO:0000313" key="2">
    <source>
        <dbReference type="Proteomes" id="UP000255106"/>
    </source>
</evidence>
<gene>
    <name evidence="1" type="primary">psiB</name>
    <name evidence="1" type="ORF">NCTC10005_00276</name>
</gene>
<dbReference type="EMBL" id="UGJB01000003">
    <property type="protein sequence ID" value="STQ07645.1"/>
    <property type="molecule type" value="Genomic_DNA"/>
</dbReference>
<dbReference type="AlphaFoldDB" id="A0A0M7J328"/>
<dbReference type="InterPro" id="IPR038131">
    <property type="entry name" value="PsiB-like_sf"/>
</dbReference>
<protein>
    <submittedName>
        <fullName evidence="1">Plasmid SOS inhibition protein (PsiB)</fullName>
    </submittedName>
</protein>
<proteinExistence type="predicted"/>
<reference evidence="1 2" key="1">
    <citation type="submission" date="2018-06" db="EMBL/GenBank/DDBJ databases">
        <authorList>
            <consortium name="Pathogen Informatics"/>
            <person name="Doyle S."/>
        </authorList>
    </citation>
    <scope>NUCLEOTIDE SEQUENCE [LARGE SCALE GENOMIC DNA]</scope>
    <source>
        <strain evidence="1 2">NCTC10005</strain>
    </source>
</reference>
<dbReference type="Gene3D" id="3.40.50.11880">
    <property type="entry name" value="Plasmid SOS inhibition protein"/>
    <property type="match status" value="1"/>
</dbReference>
<dbReference type="InterPro" id="IPR009385">
    <property type="entry name" value="Plasmid_inh_PsiB"/>
</dbReference>
<dbReference type="Proteomes" id="UP000255106">
    <property type="component" value="Unassembled WGS sequence"/>
</dbReference>